<accession>A0ABZ2W9Y3</accession>
<organism evidence="1 2">
    <name type="scientific">Staphylococcus casei</name>
    <dbReference type="NCBI Taxonomy" id="201828"/>
    <lineage>
        <taxon>Bacteria</taxon>
        <taxon>Bacillati</taxon>
        <taxon>Bacillota</taxon>
        <taxon>Bacilli</taxon>
        <taxon>Bacillales</taxon>
        <taxon>Staphylococcaceae</taxon>
        <taxon>Staphylococcus</taxon>
    </lineage>
</organism>
<gene>
    <name evidence="1" type="ORF">SHJJP9002_000842</name>
</gene>
<keyword evidence="2" id="KW-1185">Reference proteome</keyword>
<sequence>MQNNKMNELKKQLAKKHYEYITIKDEVHIEIPQNNILLSIRFDEDYQEYFIYTFDSTNVLKFLIDDYRKIYFKKDVKAAINCIHKLVTQ</sequence>
<dbReference type="RefSeq" id="WP_341636871.1">
    <property type="nucleotide sequence ID" value="NZ_CP133006.1"/>
</dbReference>
<proteinExistence type="predicted"/>
<dbReference type="Proteomes" id="UP001468345">
    <property type="component" value="Chromosome"/>
</dbReference>
<protein>
    <submittedName>
        <fullName evidence="1">Uncharacterized protein</fullName>
    </submittedName>
</protein>
<name>A0ABZ2W9Y3_9STAP</name>
<evidence type="ECO:0000313" key="2">
    <source>
        <dbReference type="Proteomes" id="UP001468345"/>
    </source>
</evidence>
<evidence type="ECO:0000313" key="1">
    <source>
        <dbReference type="EMBL" id="WZG08940.1"/>
    </source>
</evidence>
<dbReference type="EMBL" id="CP133006">
    <property type="protein sequence ID" value="WZG08940.1"/>
    <property type="molecule type" value="Genomic_DNA"/>
</dbReference>
<reference evidence="1 2" key="1">
    <citation type="journal article" date="2024" name="ISME J.">
        <title>Staphylococcus epidermidis bacteriocin A37 kills natural competitors with a unique mechanism of action.</title>
        <authorList>
            <person name="Puls J.S."/>
            <person name="Winnerling B."/>
            <person name="Power J.J."/>
            <person name="Kruger A.M."/>
            <person name="Brajtenbach D."/>
            <person name="Johnson M."/>
            <person name="Bilici K."/>
            <person name="Camus L."/>
            <person name="Fliesswasser T."/>
            <person name="Schneider T."/>
            <person name="Sahl H.G."/>
            <person name="Ghosal D."/>
            <person name="Kubitscheck U."/>
            <person name="Heilbronner S."/>
            <person name="Grein F."/>
        </authorList>
    </citation>
    <scope>NUCLEOTIDE SEQUENCE [LARGE SCALE GENOMIC DNA]</scope>
    <source>
        <strain evidence="1 2">SCK7</strain>
    </source>
</reference>